<dbReference type="Proteomes" id="UP000177069">
    <property type="component" value="Unassembled WGS sequence"/>
</dbReference>
<accession>A0A1F5FZS2</accession>
<dbReference type="EMBL" id="MFBA01000036">
    <property type="protein sequence ID" value="OGD85123.1"/>
    <property type="molecule type" value="Genomic_DNA"/>
</dbReference>
<comment type="caution">
    <text evidence="2">The sequence shown here is derived from an EMBL/GenBank/DDBJ whole genome shotgun (WGS) entry which is preliminary data.</text>
</comment>
<evidence type="ECO:0000313" key="2">
    <source>
        <dbReference type="EMBL" id="OGD85123.1"/>
    </source>
</evidence>
<reference evidence="2 3" key="1">
    <citation type="journal article" date="2016" name="Nat. Commun.">
        <title>Thousands of microbial genomes shed light on interconnected biogeochemical processes in an aquifer system.</title>
        <authorList>
            <person name="Anantharaman K."/>
            <person name="Brown C.T."/>
            <person name="Hug L.A."/>
            <person name="Sharon I."/>
            <person name="Castelle C.J."/>
            <person name="Probst A.J."/>
            <person name="Thomas B.C."/>
            <person name="Singh A."/>
            <person name="Wilkins M.J."/>
            <person name="Karaoz U."/>
            <person name="Brodie E.L."/>
            <person name="Williams K.H."/>
            <person name="Hubbard S.S."/>
            <person name="Banfield J.F."/>
        </authorList>
    </citation>
    <scope>NUCLEOTIDE SEQUENCE [LARGE SCALE GENOMIC DNA]</scope>
</reference>
<feature type="region of interest" description="Disordered" evidence="1">
    <location>
        <begin position="1"/>
        <end position="74"/>
    </location>
</feature>
<feature type="compositionally biased region" description="Basic and acidic residues" evidence="1">
    <location>
        <begin position="48"/>
        <end position="74"/>
    </location>
</feature>
<evidence type="ECO:0000256" key="1">
    <source>
        <dbReference type="SAM" id="MobiDB-lite"/>
    </source>
</evidence>
<dbReference type="AlphaFoldDB" id="A0A1F5FZS2"/>
<evidence type="ECO:0000313" key="3">
    <source>
        <dbReference type="Proteomes" id="UP000177069"/>
    </source>
</evidence>
<name>A0A1F5FZS2_9BACT</name>
<sequence>MSDDDNQAFNPQDDDAKHQAAKPPSVTGEEDVFSGDMPGAEPADIDAELEKVGLHGDEEGVKPLGIDEKLQGED</sequence>
<protein>
    <submittedName>
        <fullName evidence="2">Uncharacterized protein</fullName>
    </submittedName>
</protein>
<gene>
    <name evidence="2" type="ORF">A2696_00100</name>
</gene>
<proteinExistence type="predicted"/>
<organism evidence="2 3">
    <name type="scientific">Candidatus Curtissbacteria bacterium RIFCSPHIGHO2_01_FULL_41_13</name>
    <dbReference type="NCBI Taxonomy" id="1797745"/>
    <lineage>
        <taxon>Bacteria</taxon>
        <taxon>Candidatus Curtissiibacteriota</taxon>
    </lineage>
</organism>